<dbReference type="InterPro" id="IPR002937">
    <property type="entry name" value="Amino_oxidase"/>
</dbReference>
<dbReference type="PANTHER" id="PTHR43734">
    <property type="entry name" value="PHYTOENE DESATURASE"/>
    <property type="match status" value="1"/>
</dbReference>
<dbReference type="Gene3D" id="3.50.50.60">
    <property type="entry name" value="FAD/NAD(P)-binding domain"/>
    <property type="match status" value="2"/>
</dbReference>
<accession>A0AAE3VIL9</accession>
<dbReference type="EMBL" id="JAUSVL010000001">
    <property type="protein sequence ID" value="MDQ0291108.1"/>
    <property type="molecule type" value="Genomic_DNA"/>
</dbReference>
<proteinExistence type="inferred from homology"/>
<gene>
    <name evidence="3" type="ORF">J3R75_003215</name>
</gene>
<reference evidence="3" key="1">
    <citation type="submission" date="2023-07" db="EMBL/GenBank/DDBJ databases">
        <title>Genomic Encyclopedia of Type Strains, Phase IV (KMG-IV): sequencing the most valuable type-strain genomes for metagenomic binning, comparative biology and taxonomic classification.</title>
        <authorList>
            <person name="Goeker M."/>
        </authorList>
    </citation>
    <scope>NUCLEOTIDE SEQUENCE</scope>
    <source>
        <strain evidence="3">DSM 24202</strain>
    </source>
</reference>
<dbReference type="AlphaFoldDB" id="A0AAE3VIL9"/>
<dbReference type="Proteomes" id="UP001238163">
    <property type="component" value="Unassembled WGS sequence"/>
</dbReference>
<dbReference type="GO" id="GO:0016491">
    <property type="term" value="F:oxidoreductase activity"/>
    <property type="evidence" value="ECO:0007669"/>
    <property type="project" value="InterPro"/>
</dbReference>
<evidence type="ECO:0000313" key="3">
    <source>
        <dbReference type="EMBL" id="MDQ0291108.1"/>
    </source>
</evidence>
<comment type="caution">
    <text evidence="3">The sequence shown here is derived from an EMBL/GenBank/DDBJ whole genome shotgun (WGS) entry which is preliminary data.</text>
</comment>
<dbReference type="InterPro" id="IPR036188">
    <property type="entry name" value="FAD/NAD-bd_sf"/>
</dbReference>
<dbReference type="PANTHER" id="PTHR43734:SF3">
    <property type="entry name" value="B-CAROTENE KETOLASE"/>
    <property type="match status" value="1"/>
</dbReference>
<keyword evidence="4" id="KW-1185">Reference proteome</keyword>
<comment type="similarity">
    <text evidence="1">Belongs to the carotenoid/retinoid oxidoreductase family.</text>
</comment>
<feature type="domain" description="Amine oxidase" evidence="2">
    <location>
        <begin position="14"/>
        <end position="396"/>
    </location>
</feature>
<organism evidence="3 4">
    <name type="scientific">Oligosphaera ethanolica</name>
    <dbReference type="NCBI Taxonomy" id="760260"/>
    <lineage>
        <taxon>Bacteria</taxon>
        <taxon>Pseudomonadati</taxon>
        <taxon>Lentisphaerota</taxon>
        <taxon>Oligosphaeria</taxon>
        <taxon>Oligosphaerales</taxon>
        <taxon>Oligosphaeraceae</taxon>
        <taxon>Oligosphaera</taxon>
    </lineage>
</organism>
<protein>
    <submittedName>
        <fullName evidence="3">Phytoene dehydrogenase-like protein</fullName>
    </submittedName>
</protein>
<dbReference type="Pfam" id="PF01593">
    <property type="entry name" value="Amino_oxidase"/>
    <property type="match status" value="1"/>
</dbReference>
<sequence>MKDSYDIVVIGGGLGGLTAANRLARAGHAVLLTEQHSQLGGLATYFQRREHIFDVALHGFPVGMKKSFRKYWGKDFADRVTQVKSIRFDNPQYSLDSTFDTSDFSAKLTGHFKISADTVKAFFAALAAANYYDDQRETTREFFNRFFPGRTDVWRFLMEPITYANGSTLDEPAISYAIVFGNFMSEGVYTFTGGTDLMLRMMEDELRHNGVDVELSSCAERIYVDGSRRVRAVSINGREVACKAVVGNGSLPRLVHELVGDEHFAPDYLDKLKLVRLSSSSCQVYIGIKEGEKLPFIGDLLFTSTWPEFDAAALASRKISSRTYSVYYPEIRPGTSKYSVVASMNALYGDWATMSKDEYRAAKKDMIEDTLNALSRYIPSIRSIADYTEAATPKTFQRYTGHLAGATFGTKFEGLRPSMDIGKQVGGLYHTGSVGIIMSGWLGAANYGVITANEVDRYLCTSRRNG</sequence>
<evidence type="ECO:0000259" key="2">
    <source>
        <dbReference type="Pfam" id="PF01593"/>
    </source>
</evidence>
<evidence type="ECO:0000313" key="4">
    <source>
        <dbReference type="Proteomes" id="UP001238163"/>
    </source>
</evidence>
<name>A0AAE3VIL9_9BACT</name>
<evidence type="ECO:0000256" key="1">
    <source>
        <dbReference type="ARBA" id="ARBA00006046"/>
    </source>
</evidence>
<dbReference type="RefSeq" id="WP_307263408.1">
    <property type="nucleotide sequence ID" value="NZ_JAUSVL010000001.1"/>
</dbReference>
<dbReference type="SUPFAM" id="SSF51905">
    <property type="entry name" value="FAD/NAD(P)-binding domain"/>
    <property type="match status" value="1"/>
</dbReference>